<proteinExistence type="inferred from homology"/>
<dbReference type="Pfam" id="PF13558">
    <property type="entry name" value="SbcC_Walker_B"/>
    <property type="match status" value="1"/>
</dbReference>
<evidence type="ECO:0000256" key="4">
    <source>
        <dbReference type="SAM" id="Coils"/>
    </source>
</evidence>
<organism evidence="6 7">
    <name type="scientific">Solibaculum mannosilyticum</name>
    <dbReference type="NCBI Taxonomy" id="2780922"/>
    <lineage>
        <taxon>Bacteria</taxon>
        <taxon>Bacillati</taxon>
        <taxon>Bacillota</taxon>
        <taxon>Clostridia</taxon>
        <taxon>Eubacteriales</taxon>
        <taxon>Oscillospiraceae</taxon>
        <taxon>Solibaculum</taxon>
    </lineage>
</organism>
<accession>A0A7I8D5X6</accession>
<feature type="coiled-coil region" evidence="4">
    <location>
        <begin position="532"/>
        <end position="695"/>
    </location>
</feature>
<dbReference type="EMBL" id="AP023321">
    <property type="protein sequence ID" value="BCI61142.1"/>
    <property type="molecule type" value="Genomic_DNA"/>
</dbReference>
<dbReference type="RefSeq" id="WP_215533071.1">
    <property type="nucleotide sequence ID" value="NZ_AP023321.1"/>
</dbReference>
<dbReference type="AlphaFoldDB" id="A0A7I8D5X6"/>
<dbReference type="InterPro" id="IPR038729">
    <property type="entry name" value="Rad50/SbcC_AAA"/>
</dbReference>
<comment type="similarity">
    <text evidence="1">Belongs to the SMC family. SbcC subfamily.</text>
</comment>
<keyword evidence="4" id="KW-0175">Coiled coil</keyword>
<dbReference type="PANTHER" id="PTHR32114:SF2">
    <property type="entry name" value="ABC TRANSPORTER ABCH.3"/>
    <property type="match status" value="1"/>
</dbReference>
<evidence type="ECO:0000313" key="7">
    <source>
        <dbReference type="Proteomes" id="UP000593890"/>
    </source>
</evidence>
<protein>
    <recommendedName>
        <fullName evidence="3">Nuclease SbcCD subunit C</fullName>
    </recommendedName>
</protein>
<dbReference type="GO" id="GO:0006302">
    <property type="term" value="P:double-strand break repair"/>
    <property type="evidence" value="ECO:0007669"/>
    <property type="project" value="InterPro"/>
</dbReference>
<gene>
    <name evidence="6" type="primary">sbcC</name>
    <name evidence="6" type="ORF">C12CBH8_17810</name>
</gene>
<feature type="coiled-coil region" evidence="4">
    <location>
        <begin position="314"/>
        <end position="344"/>
    </location>
</feature>
<dbReference type="Proteomes" id="UP000593890">
    <property type="component" value="Chromosome"/>
</dbReference>
<keyword evidence="7" id="KW-1185">Reference proteome</keyword>
<dbReference type="InterPro" id="IPR027417">
    <property type="entry name" value="P-loop_NTPase"/>
</dbReference>
<feature type="domain" description="Rad50/SbcC-type AAA" evidence="5">
    <location>
        <begin position="5"/>
        <end position="281"/>
    </location>
</feature>
<evidence type="ECO:0000313" key="6">
    <source>
        <dbReference type="EMBL" id="BCI61142.1"/>
    </source>
</evidence>
<evidence type="ECO:0000256" key="1">
    <source>
        <dbReference type="ARBA" id="ARBA00006930"/>
    </source>
</evidence>
<dbReference type="PANTHER" id="PTHR32114">
    <property type="entry name" value="ABC TRANSPORTER ABCH.3"/>
    <property type="match status" value="1"/>
</dbReference>
<name>A0A7I8D5X6_9FIRM</name>
<comment type="subunit">
    <text evidence="2">Heterodimer of SbcC and SbcD.</text>
</comment>
<dbReference type="GO" id="GO:0016887">
    <property type="term" value="F:ATP hydrolysis activity"/>
    <property type="evidence" value="ECO:0007669"/>
    <property type="project" value="InterPro"/>
</dbReference>
<dbReference type="Pfam" id="PF13476">
    <property type="entry name" value="AAA_23"/>
    <property type="match status" value="1"/>
</dbReference>
<dbReference type="KEGG" id="sman:C12CBH8_17810"/>
<evidence type="ECO:0000256" key="2">
    <source>
        <dbReference type="ARBA" id="ARBA00011322"/>
    </source>
</evidence>
<dbReference type="SUPFAM" id="SSF52540">
    <property type="entry name" value="P-loop containing nucleoside triphosphate hydrolases"/>
    <property type="match status" value="1"/>
</dbReference>
<reference evidence="7" key="1">
    <citation type="submission" date="2020-07" db="EMBL/GenBank/DDBJ databases">
        <title>Complete genome sequencing of Clostridia bacterium strain 12CBH8.</title>
        <authorList>
            <person name="Sakamoto M."/>
            <person name="Murakami T."/>
            <person name="Mori H."/>
        </authorList>
    </citation>
    <scope>NUCLEOTIDE SEQUENCE [LARGE SCALE GENOMIC DNA]</scope>
    <source>
        <strain evidence="7">12CBH8</strain>
    </source>
</reference>
<evidence type="ECO:0000256" key="3">
    <source>
        <dbReference type="ARBA" id="ARBA00013368"/>
    </source>
</evidence>
<evidence type="ECO:0000259" key="5">
    <source>
        <dbReference type="Pfam" id="PF13476"/>
    </source>
</evidence>
<dbReference type="Gene3D" id="3.40.50.300">
    <property type="entry name" value="P-loop containing nucleotide triphosphate hydrolases"/>
    <property type="match status" value="2"/>
</dbReference>
<sequence length="1017" mass="113685">MRPLKIVMQAFGPYLNRCEVDFSRLGKSKLFLIAGPTGSGKTTILDAMSFALYGESTGSLRKWKEMRHTAAPQSVPTLTEVEFSLGQEAYRFARSYSQRTVKKRAGGTELKIETEASCYHWQKGHWKLMDSGPRVSAIAKELLGFTHDQFSQVIVLPQGEFRKLLVASSTEKESILETLFATGRWKQVTAAVVAAADQLKRQLTAASEERQNLLRLEQVDCFDALKQKLLEQETAFSEKKKQSLLLEQQLSAAQEALRQGLALHEQYECLSKAKERLSSMESNRSSIEEMRVRLEHARRAASLHPYWSACQSAQSIYQQKKSDLEAAIRSLKEAEEEYQSAGEKAKQLPSFQERAEAESGRIALLTRSVEQCQRLENARQNRASLQSQVTVLHSQQQSLAEECSQLDARLQKAQQFLQEQFDQIISRIPLLTAQVQELQTAVKERDAVKRLEQEVIKAQYAYGMAGQEVEDARISSVAADNAYLLMEKAAQADAAYWLASSLLPDEPCPVCGSTSHPALAVPAGGVPAPQQLEACRTAKQQAAEAFQRAESKLQQKKIVLENAQSQWQEANEIFSRRGIDARTLNATLERTQCQLDNAQAEEQKRPGYEKARDKIQAKLQLRSADLDRCRQEVSQAEQRLAAAIAAQEELSQSLSGAKGNASDYQKQLLAAKHLHESLKKQIESIQTALQEARVEHTKSLQAHAAAQKALEESISHFEQCRREWETQCLSLGVAPDEKHHDFYLPKEEMESLEQRILQFDRSYDLTKSQTKDLEQQLDGSSPPDLDALRTRQQEAQLQKSQSDTELGSLQARTASLKRTCEQLDDCIKRTAELEQQYTRTGGLGQLLSGKNPLKTPIHQFVLGVLLDDVVRTANLYFIRLSRGQYSLIRQDSQGGQGFRGLDLYVNDAHRGGTRSVKTLSGGELFLASLSLAFGLSDVVQSMAGGVHLDAIFIDEGFGTLDMETLEAAMRALDDIQASGRLVGIISHVRELRDRIPMRIEVSPDPHGGSSLQWKNDV</sequence>